<feature type="transmembrane region" description="Helical" evidence="2">
    <location>
        <begin position="139"/>
        <end position="159"/>
    </location>
</feature>
<keyword evidence="2" id="KW-0472">Membrane</keyword>
<accession>A0A444Q6M1</accession>
<feature type="compositionally biased region" description="Polar residues" evidence="1">
    <location>
        <begin position="1"/>
        <end position="10"/>
    </location>
</feature>
<feature type="transmembrane region" description="Helical" evidence="2">
    <location>
        <begin position="187"/>
        <end position="203"/>
    </location>
</feature>
<proteinExistence type="predicted"/>
<keyword evidence="4" id="KW-1185">Reference proteome</keyword>
<gene>
    <name evidence="3" type="ORF">ELQ92_12035</name>
</gene>
<feature type="transmembrane region" description="Helical" evidence="2">
    <location>
        <begin position="209"/>
        <end position="228"/>
    </location>
</feature>
<feature type="transmembrane region" description="Helical" evidence="2">
    <location>
        <begin position="240"/>
        <end position="262"/>
    </location>
</feature>
<dbReference type="AlphaFoldDB" id="A0A444Q6M1"/>
<dbReference type="OrthoDB" id="5181551at2"/>
<reference evidence="3 4" key="1">
    <citation type="submission" date="2018-12" db="EMBL/GenBank/DDBJ databases">
        <authorList>
            <person name="Li F."/>
        </authorList>
    </citation>
    <scope>NUCLEOTIDE SEQUENCE [LARGE SCALE GENOMIC DNA]</scope>
    <source>
        <strain evidence="3 4">8H24J-4-2</strain>
    </source>
</reference>
<dbReference type="EMBL" id="RZNC01000004">
    <property type="protein sequence ID" value="RWZ59555.1"/>
    <property type="molecule type" value="Genomic_DNA"/>
</dbReference>
<feature type="transmembrane region" description="Helical" evidence="2">
    <location>
        <begin position="401"/>
        <end position="419"/>
    </location>
</feature>
<evidence type="ECO:0000256" key="2">
    <source>
        <dbReference type="SAM" id="Phobius"/>
    </source>
</evidence>
<feature type="region of interest" description="Disordered" evidence="1">
    <location>
        <begin position="1"/>
        <end position="23"/>
    </location>
</feature>
<evidence type="ECO:0008006" key="5">
    <source>
        <dbReference type="Google" id="ProtNLM"/>
    </source>
</evidence>
<feature type="transmembrane region" description="Helical" evidence="2">
    <location>
        <begin position="82"/>
        <end position="103"/>
    </location>
</feature>
<protein>
    <recommendedName>
        <fullName evidence="5">O-antigen ligase domain-containing protein</fullName>
    </recommendedName>
</protein>
<evidence type="ECO:0000313" key="3">
    <source>
        <dbReference type="EMBL" id="RWZ59555.1"/>
    </source>
</evidence>
<organism evidence="3 4">
    <name type="scientific">Labedella populi</name>
    <dbReference type="NCBI Taxonomy" id="2498850"/>
    <lineage>
        <taxon>Bacteria</taxon>
        <taxon>Bacillati</taxon>
        <taxon>Actinomycetota</taxon>
        <taxon>Actinomycetes</taxon>
        <taxon>Micrococcales</taxon>
        <taxon>Microbacteriaceae</taxon>
        <taxon>Labedella</taxon>
    </lineage>
</organism>
<evidence type="ECO:0000313" key="4">
    <source>
        <dbReference type="Proteomes" id="UP000288603"/>
    </source>
</evidence>
<name>A0A444Q6M1_9MICO</name>
<feature type="transmembrane region" description="Helical" evidence="2">
    <location>
        <begin position="109"/>
        <end position="132"/>
    </location>
</feature>
<keyword evidence="2" id="KW-0812">Transmembrane</keyword>
<dbReference type="Proteomes" id="UP000288603">
    <property type="component" value="Unassembled WGS sequence"/>
</dbReference>
<keyword evidence="2" id="KW-1133">Transmembrane helix</keyword>
<dbReference type="RefSeq" id="WP_128499307.1">
    <property type="nucleotide sequence ID" value="NZ_RZNC01000004.1"/>
</dbReference>
<comment type="caution">
    <text evidence="3">The sequence shown here is derived from an EMBL/GenBank/DDBJ whole genome shotgun (WGS) entry which is preliminary data.</text>
</comment>
<feature type="transmembrane region" description="Helical" evidence="2">
    <location>
        <begin position="37"/>
        <end position="70"/>
    </location>
</feature>
<evidence type="ECO:0000256" key="1">
    <source>
        <dbReference type="SAM" id="MobiDB-lite"/>
    </source>
</evidence>
<feature type="transmembrane region" description="Helical" evidence="2">
    <location>
        <begin position="351"/>
        <end position="370"/>
    </location>
</feature>
<sequence>MQTSTRTSPQRPLPPRPLGVRDSGDVRFTAPRPLEQIIAIVLPVSLGVGYTISNGVQVGHVVAFLLLPVWFSSVRRFRGGRIVLTLGAIAPIGGAVLTAVGAVDHSVSPVALFVNSVEIIGLVLGIGSLLWARRVIGGPWVAVFFGLGMVAGIPFGNGLSSANPWRFAYSLPLTVLLLAIAWQLNSRVAAVIAAGGLCIASALNDGRGASAMLAMTAMLVLWQVRPTAAGRRASAVRTMLSIAALASVVYTVAQAVILGGLLGERTQERTQAQIDTSGSLILGGRPEAGATVSLIGEQPLGYGSGIVPNLSDILTAKTGMSAIGYSPNNGYVENYMFGSTFEVHSIVGDLWILYGLAGAALALVFFFTTFQILSHGLAHRAASALIIWLAVRMLWNLLFSPVHSSVPLIMLFLGIGLVARATEHTLAGPPHPSPHHAIGAR</sequence>